<feature type="domain" description="Cyclin-like" evidence="4">
    <location>
        <begin position="148"/>
        <end position="242"/>
    </location>
</feature>
<evidence type="ECO:0000259" key="4">
    <source>
        <dbReference type="SMART" id="SM00385"/>
    </source>
</evidence>
<dbReference type="InterPro" id="IPR006671">
    <property type="entry name" value="Cyclin_N"/>
</dbReference>
<dbReference type="InterPro" id="IPR043198">
    <property type="entry name" value="Cyclin/Ssn8"/>
</dbReference>
<keyword evidence="6" id="KW-0808">Transferase</keyword>
<evidence type="ECO:0000259" key="5">
    <source>
        <dbReference type="SMART" id="SM01332"/>
    </source>
</evidence>
<organism evidence="6 7">
    <name type="scientific">Fasciola hepatica</name>
    <name type="common">Liver fluke</name>
    <dbReference type="NCBI Taxonomy" id="6192"/>
    <lineage>
        <taxon>Eukaryota</taxon>
        <taxon>Metazoa</taxon>
        <taxon>Spiralia</taxon>
        <taxon>Lophotrochozoa</taxon>
        <taxon>Platyhelminthes</taxon>
        <taxon>Trematoda</taxon>
        <taxon>Digenea</taxon>
        <taxon>Plagiorchiida</taxon>
        <taxon>Echinostomata</taxon>
        <taxon>Echinostomatoidea</taxon>
        <taxon>Fasciolidae</taxon>
        <taxon>Fasciola</taxon>
    </lineage>
</organism>
<evidence type="ECO:0000256" key="3">
    <source>
        <dbReference type="SAM" id="MobiDB-lite"/>
    </source>
</evidence>
<evidence type="ECO:0000313" key="6">
    <source>
        <dbReference type="EMBL" id="THD21582.1"/>
    </source>
</evidence>
<evidence type="ECO:0000256" key="2">
    <source>
        <dbReference type="RuleBase" id="RU000383"/>
    </source>
</evidence>
<dbReference type="GO" id="GO:0016538">
    <property type="term" value="F:cyclin-dependent protein serine/threonine kinase regulator activity"/>
    <property type="evidence" value="ECO:0007669"/>
    <property type="project" value="InterPro"/>
</dbReference>
<feature type="region of interest" description="Disordered" evidence="3">
    <location>
        <begin position="250"/>
        <end position="343"/>
    </location>
</feature>
<comment type="caution">
    <text evidence="6">The sequence shown here is derived from an EMBL/GenBank/DDBJ whole genome shotgun (WGS) entry which is preliminary data.</text>
</comment>
<proteinExistence type="inferred from homology"/>
<evidence type="ECO:0000313" key="7">
    <source>
        <dbReference type="Proteomes" id="UP000230066"/>
    </source>
</evidence>
<feature type="domain" description="Cyclin C-terminal" evidence="5">
    <location>
        <begin position="144"/>
        <end position="279"/>
    </location>
</feature>
<comment type="similarity">
    <text evidence="2">Belongs to the cyclin family.</text>
</comment>
<feature type="compositionally biased region" description="Polar residues" evidence="3">
    <location>
        <begin position="284"/>
        <end position="293"/>
    </location>
</feature>
<feature type="compositionally biased region" description="Polar residues" evidence="3">
    <location>
        <begin position="304"/>
        <end position="316"/>
    </location>
</feature>
<keyword evidence="7" id="KW-1185">Reference proteome</keyword>
<name>A0A4E0RVG5_FASHE</name>
<dbReference type="GO" id="GO:0006357">
    <property type="term" value="P:regulation of transcription by RNA polymerase II"/>
    <property type="evidence" value="ECO:0007669"/>
    <property type="project" value="InterPro"/>
</dbReference>
<feature type="compositionally biased region" description="Low complexity" evidence="3">
    <location>
        <begin position="270"/>
        <end position="283"/>
    </location>
</feature>
<dbReference type="Pfam" id="PF21797">
    <property type="entry name" value="CycT2-like_C"/>
    <property type="match status" value="1"/>
</dbReference>
<dbReference type="FunFam" id="1.10.472.10:FF:000021">
    <property type="entry name" value="Cyclin-K (Predicted)"/>
    <property type="match status" value="1"/>
</dbReference>
<feature type="domain" description="Cyclin-like" evidence="4">
    <location>
        <begin position="41"/>
        <end position="135"/>
    </location>
</feature>
<dbReference type="Pfam" id="PF00134">
    <property type="entry name" value="Cyclin_N"/>
    <property type="match status" value="1"/>
</dbReference>
<keyword evidence="6" id="KW-0418">Kinase</keyword>
<dbReference type="PANTHER" id="PTHR10026">
    <property type="entry name" value="CYCLIN"/>
    <property type="match status" value="1"/>
</dbReference>
<protein>
    <submittedName>
        <fullName evidence="6">CDK9 kinase-activating protein cyclin T</fullName>
    </submittedName>
</protein>
<dbReference type="CDD" id="cd20530">
    <property type="entry name" value="CYCLIN_CCNK_rpt1"/>
    <property type="match status" value="1"/>
</dbReference>
<accession>A0A4E0RVG5</accession>
<dbReference type="SMART" id="SM00385">
    <property type="entry name" value="CYCLIN"/>
    <property type="match status" value="2"/>
</dbReference>
<sequence length="343" mass="38794">MEDQQQMPCWYYDREDLIHTPSFHDQIDTETETRYRREGARFLFDVSNKLKLRYDTCATAIVFFHRFYMSHSFKAFPRYVTASCCLMLAGKVEETPKKVRDIIKTAKSLLSDADFKQFGTDPKEEVMAYERVLLKTIKFDLQVSHPYHYLLQFVKRIKGNNDKLKELVQMSWSFINDSLATTLCLQWEPEIVACAALYLATRVSRYTIEDWEGKQPGVRWWESFVEGMSTEVMEDICHKILDLYPAGAPAETAGPSTTSAPRNPNPVPPSSSSSSIRNHPSFNTAASAANTLGTGPLPKRPRIGSTNDMTHIQSLPPTHGVPALQPPLPPMGSVAARNIRRGA</sequence>
<dbReference type="GO" id="GO:0016301">
    <property type="term" value="F:kinase activity"/>
    <property type="evidence" value="ECO:0007669"/>
    <property type="project" value="UniProtKB-KW"/>
</dbReference>
<dbReference type="Gene3D" id="1.10.472.10">
    <property type="entry name" value="Cyclin-like"/>
    <property type="match status" value="2"/>
</dbReference>
<dbReference type="Proteomes" id="UP000230066">
    <property type="component" value="Unassembled WGS sequence"/>
</dbReference>
<dbReference type="CDD" id="cd20531">
    <property type="entry name" value="CYCLIN_CCNK_rpt2"/>
    <property type="match status" value="1"/>
</dbReference>
<evidence type="ECO:0000256" key="1">
    <source>
        <dbReference type="ARBA" id="ARBA00023127"/>
    </source>
</evidence>
<dbReference type="InterPro" id="IPR004367">
    <property type="entry name" value="Cyclin_C-dom"/>
</dbReference>
<gene>
    <name evidence="6" type="ORF">D915_007620</name>
</gene>
<dbReference type="SMART" id="SM01332">
    <property type="entry name" value="Cyclin_C"/>
    <property type="match status" value="1"/>
</dbReference>
<dbReference type="InterPro" id="IPR013763">
    <property type="entry name" value="Cyclin-like_dom"/>
</dbReference>
<dbReference type="EMBL" id="JXXN02003414">
    <property type="protein sequence ID" value="THD21582.1"/>
    <property type="molecule type" value="Genomic_DNA"/>
</dbReference>
<reference evidence="6" key="1">
    <citation type="submission" date="2019-03" db="EMBL/GenBank/DDBJ databases">
        <title>Improved annotation for the trematode Fasciola hepatica.</title>
        <authorList>
            <person name="Choi Y.-J."/>
            <person name="Martin J."/>
            <person name="Mitreva M."/>
        </authorList>
    </citation>
    <scope>NUCLEOTIDE SEQUENCE [LARGE SCALE GENOMIC DNA]</scope>
</reference>
<dbReference type="InterPro" id="IPR036915">
    <property type="entry name" value="Cyclin-like_sf"/>
</dbReference>
<keyword evidence="1 2" id="KW-0195">Cyclin</keyword>
<dbReference type="AlphaFoldDB" id="A0A4E0RVG5"/>
<dbReference type="SUPFAM" id="SSF47954">
    <property type="entry name" value="Cyclin-like"/>
    <property type="match status" value="2"/>
</dbReference>